<dbReference type="InterPro" id="IPR038437">
    <property type="entry name" value="GINS_Psf3_sf"/>
</dbReference>
<evidence type="ECO:0000256" key="7">
    <source>
        <dbReference type="SAM" id="MobiDB-lite"/>
    </source>
</evidence>
<dbReference type="Pfam" id="PF05916">
    <property type="entry name" value="Sld5"/>
    <property type="match status" value="1"/>
</dbReference>
<evidence type="ECO:0000256" key="1">
    <source>
        <dbReference type="ARBA" id="ARBA00004123"/>
    </source>
</evidence>
<comment type="subcellular location">
    <subcellularLocation>
        <location evidence="1 6">Nucleus</location>
    </subcellularLocation>
</comment>
<dbReference type="GO" id="GO:0000811">
    <property type="term" value="C:GINS complex"/>
    <property type="evidence" value="ECO:0007669"/>
    <property type="project" value="UniProtKB-UniRule"/>
</dbReference>
<dbReference type="SUPFAM" id="SSF158573">
    <property type="entry name" value="GINS helical bundle-like"/>
    <property type="match status" value="1"/>
</dbReference>
<evidence type="ECO:0000256" key="4">
    <source>
        <dbReference type="ARBA" id="ARBA00022705"/>
    </source>
</evidence>
<feature type="region of interest" description="Disordered" evidence="7">
    <location>
        <begin position="63"/>
        <end position="85"/>
    </location>
</feature>
<sequence>MHLHKKLTSRLSKVISCLNPSIDEFEIVTASRLSQHAAHPQSRDSQAAPILPAIDMMALHPFQPQLPPRQQQNRRKKRLSMVSPTNEQDLLRLNGMLVQASKSWKQTHHRKKLMAFPSKSKEANLNGDHSETRQLKRGSRVELPYWIAKPLAQFTLPTDDSLISIELPKTYSTKVRNVLDASPTSVDFKLLCPYFYLFGRKLLDLVVDDSLTSVLEKAFKTRLRDVMDFSQSIGSATGQVYLQKLDETEKELYRVGQESALQFIQWRDRSAQRIKTVELGARS</sequence>
<dbReference type="AlphaFoldDB" id="A0A0C9MG94"/>
<organism evidence="9">
    <name type="scientific">Mucor ambiguus</name>
    <dbReference type="NCBI Taxonomy" id="91626"/>
    <lineage>
        <taxon>Eukaryota</taxon>
        <taxon>Fungi</taxon>
        <taxon>Fungi incertae sedis</taxon>
        <taxon>Mucoromycota</taxon>
        <taxon>Mucoromycotina</taxon>
        <taxon>Mucoromycetes</taxon>
        <taxon>Mucorales</taxon>
        <taxon>Mucorineae</taxon>
        <taxon>Mucoraceae</taxon>
        <taxon>Mucor</taxon>
    </lineage>
</organism>
<dbReference type="CDD" id="cd11713">
    <property type="entry name" value="GINS_A_psf3"/>
    <property type="match status" value="1"/>
</dbReference>
<dbReference type="Gene3D" id="1.20.58.2050">
    <property type="match status" value="1"/>
</dbReference>
<evidence type="ECO:0000256" key="6">
    <source>
        <dbReference type="RuleBase" id="RU367161"/>
    </source>
</evidence>
<evidence type="ECO:0000313" key="9">
    <source>
        <dbReference type="EMBL" id="GAN02137.1"/>
    </source>
</evidence>
<dbReference type="EMBL" id="DF836306">
    <property type="protein sequence ID" value="GAN02137.1"/>
    <property type="molecule type" value="Genomic_DNA"/>
</dbReference>
<dbReference type="InterPro" id="IPR010492">
    <property type="entry name" value="GINS_Psf3"/>
</dbReference>
<comment type="similarity">
    <text evidence="2 6">Belongs to the GINS3/PSF3 family.</text>
</comment>
<keyword evidence="4 6" id="KW-0235">DNA replication</keyword>
<proteinExistence type="inferred from homology"/>
<dbReference type="InterPro" id="IPR021151">
    <property type="entry name" value="GINS_A"/>
</dbReference>
<reference evidence="9" key="1">
    <citation type="submission" date="2014-09" db="EMBL/GenBank/DDBJ databases">
        <title>Draft genome sequence of an oleaginous Mucoromycotina fungus Mucor ambiguus NBRC6742.</title>
        <authorList>
            <person name="Takeda I."/>
            <person name="Yamane N."/>
            <person name="Morita T."/>
            <person name="Tamano K."/>
            <person name="Machida M."/>
            <person name="Baker S."/>
            <person name="Koike H."/>
        </authorList>
    </citation>
    <scope>NUCLEOTIDE SEQUENCE</scope>
    <source>
        <strain evidence="9">NBRC 6742</strain>
    </source>
</reference>
<comment type="function">
    <text evidence="6">The GINS complex plays an essential role in the initiation of DNA replication.</text>
</comment>
<evidence type="ECO:0000256" key="2">
    <source>
        <dbReference type="ARBA" id="ARBA00006343"/>
    </source>
</evidence>
<evidence type="ECO:0000259" key="8">
    <source>
        <dbReference type="Pfam" id="PF05916"/>
    </source>
</evidence>
<evidence type="ECO:0000256" key="3">
    <source>
        <dbReference type="ARBA" id="ARBA00015140"/>
    </source>
</evidence>
<evidence type="ECO:0000313" key="10">
    <source>
        <dbReference type="Proteomes" id="UP000053815"/>
    </source>
</evidence>
<comment type="subunit">
    <text evidence="6">Component of the GINS complex.</text>
</comment>
<gene>
    <name evidence="9" type="ORF">MAM1_0017d01578</name>
</gene>
<dbReference type="PANTHER" id="PTHR22768:SF0">
    <property type="entry name" value="DNA REPLICATION COMPLEX GINS PROTEIN PSF3"/>
    <property type="match status" value="1"/>
</dbReference>
<name>A0A0C9MG94_9FUNG</name>
<accession>A0A0C9MG94</accession>
<feature type="domain" description="GINS subunit" evidence="8">
    <location>
        <begin position="171"/>
        <end position="266"/>
    </location>
</feature>
<keyword evidence="10" id="KW-1185">Reference proteome</keyword>
<dbReference type="GO" id="GO:1902975">
    <property type="term" value="P:mitotic DNA replication initiation"/>
    <property type="evidence" value="ECO:0007669"/>
    <property type="project" value="TreeGrafter"/>
</dbReference>
<protein>
    <recommendedName>
        <fullName evidence="3 6">DNA replication complex GINS protein PSF3</fullName>
    </recommendedName>
</protein>
<dbReference type="OrthoDB" id="10251744at2759"/>
<dbReference type="PANTHER" id="PTHR22768">
    <property type="entry name" value="DNA REPLICATION COMPLEX GINS PROTEIN PSF3"/>
    <property type="match status" value="1"/>
</dbReference>
<dbReference type="Proteomes" id="UP000053815">
    <property type="component" value="Unassembled WGS sequence"/>
</dbReference>
<dbReference type="InterPro" id="IPR036224">
    <property type="entry name" value="GINS_bundle-like_dom_sf"/>
</dbReference>
<keyword evidence="5 6" id="KW-0539">Nucleus</keyword>
<dbReference type="STRING" id="91626.A0A0C9MG94"/>
<evidence type="ECO:0000256" key="5">
    <source>
        <dbReference type="ARBA" id="ARBA00023242"/>
    </source>
</evidence>